<dbReference type="Proteomes" id="UP001147733">
    <property type="component" value="Unassembled WGS sequence"/>
</dbReference>
<feature type="region of interest" description="Disordered" evidence="1">
    <location>
        <begin position="255"/>
        <end position="277"/>
    </location>
</feature>
<dbReference type="Pfam" id="PF11905">
    <property type="entry name" value="DUF3425"/>
    <property type="match status" value="1"/>
</dbReference>
<name>A0A9W9NMF2_PENCI</name>
<proteinExistence type="predicted"/>
<dbReference type="CDD" id="cd14688">
    <property type="entry name" value="bZIP_YAP"/>
    <property type="match status" value="1"/>
</dbReference>
<reference evidence="2" key="2">
    <citation type="journal article" date="2023" name="IMA Fungus">
        <title>Comparative genomic study of the Penicillium genus elucidates a diverse pangenome and 15 lateral gene transfer events.</title>
        <authorList>
            <person name="Petersen C."/>
            <person name="Sorensen T."/>
            <person name="Nielsen M.R."/>
            <person name="Sondergaard T.E."/>
            <person name="Sorensen J.L."/>
            <person name="Fitzpatrick D.A."/>
            <person name="Frisvad J.C."/>
            <person name="Nielsen K.L."/>
        </authorList>
    </citation>
    <scope>NUCLEOTIDE SEQUENCE</scope>
    <source>
        <strain evidence="2">IBT 23319</strain>
    </source>
</reference>
<evidence type="ECO:0000256" key="1">
    <source>
        <dbReference type="SAM" id="MobiDB-lite"/>
    </source>
</evidence>
<sequence length="410" mass="46196">MARKPATQALRPPTLDEDAAERKRVLNVMAQRRYRTHSALPIPAYSRINLTNSIGKRKKERIQALESRAKDSAITSPLQGPEIGGDRMNSTPATTTFELQDKLPNTEFLSNLSTAPHRTENQNDLFNQSIFDPSIFSNTDLPQCQADQDDSDTWEFLKLPENDSIWPYLDASLFDTGTNPIQDSTELNKQLSHDGCDISEELQAYDTTFFTFPDDKTLQVPSLTLLNAAMRVAQQLQVSDIIWDITAVSPFYQGSSPNTSSTSVSPPSLESGLSTTEQSPASSHFYIDLSELPSHLKPTRSQRLIPHHPLLDLLPWPSTRDKLIQVFHLPVHMRPGNAQDPMGLVRFVYDMEDDSGEGVTIAGQNPFEPGTWEIGQLVFERWWWAFDTGVVEDSNRSRRRRGKEILTLKN</sequence>
<protein>
    <submittedName>
        <fullName evidence="2">Uncharacterized protein</fullName>
    </submittedName>
</protein>
<evidence type="ECO:0000313" key="2">
    <source>
        <dbReference type="EMBL" id="KAJ5222644.1"/>
    </source>
</evidence>
<feature type="region of interest" description="Disordered" evidence="1">
    <location>
        <begin position="66"/>
        <end position="88"/>
    </location>
</feature>
<dbReference type="RefSeq" id="XP_056497567.1">
    <property type="nucleotide sequence ID" value="XM_056647802.1"/>
</dbReference>
<dbReference type="InterPro" id="IPR021833">
    <property type="entry name" value="DUF3425"/>
</dbReference>
<dbReference type="OrthoDB" id="2245989at2759"/>
<keyword evidence="3" id="KW-1185">Reference proteome</keyword>
<reference evidence="2" key="1">
    <citation type="submission" date="2022-11" db="EMBL/GenBank/DDBJ databases">
        <authorList>
            <person name="Petersen C."/>
        </authorList>
    </citation>
    <scope>NUCLEOTIDE SEQUENCE</scope>
    <source>
        <strain evidence="2">IBT 23319</strain>
    </source>
</reference>
<organism evidence="2 3">
    <name type="scientific">Penicillium citrinum</name>
    <dbReference type="NCBI Taxonomy" id="5077"/>
    <lineage>
        <taxon>Eukaryota</taxon>
        <taxon>Fungi</taxon>
        <taxon>Dikarya</taxon>
        <taxon>Ascomycota</taxon>
        <taxon>Pezizomycotina</taxon>
        <taxon>Eurotiomycetes</taxon>
        <taxon>Eurotiomycetidae</taxon>
        <taxon>Eurotiales</taxon>
        <taxon>Aspergillaceae</taxon>
        <taxon>Penicillium</taxon>
    </lineage>
</organism>
<dbReference type="PANTHER" id="PTHR38116:SF9">
    <property type="entry name" value="BZIP DOMAIN-CONTAINING PROTEIN"/>
    <property type="match status" value="1"/>
</dbReference>
<dbReference type="EMBL" id="JAPQKT010000008">
    <property type="protein sequence ID" value="KAJ5222644.1"/>
    <property type="molecule type" value="Genomic_DNA"/>
</dbReference>
<dbReference type="PANTHER" id="PTHR38116">
    <property type="entry name" value="CHROMOSOME 7, WHOLE GENOME SHOTGUN SEQUENCE"/>
    <property type="match status" value="1"/>
</dbReference>
<dbReference type="GeneID" id="81386969"/>
<evidence type="ECO:0000313" key="3">
    <source>
        <dbReference type="Proteomes" id="UP001147733"/>
    </source>
</evidence>
<gene>
    <name evidence="2" type="ORF">N7469_008884</name>
</gene>
<dbReference type="AlphaFoldDB" id="A0A9W9NMF2"/>
<accession>A0A9W9NMF2</accession>
<feature type="compositionally biased region" description="Low complexity" evidence="1">
    <location>
        <begin position="255"/>
        <end position="268"/>
    </location>
</feature>
<comment type="caution">
    <text evidence="2">The sequence shown here is derived from an EMBL/GenBank/DDBJ whole genome shotgun (WGS) entry which is preliminary data.</text>
</comment>